<sequence length="174" mass="19344">MRVFLSRLAVRLPDGVASANPGISRTHPGVPVSGAAPQSNVKRSPFVAGGTTFGDVLGKPWQQFNSHVKGRAVRVDGAWDFERVDRTDVAGWIEFMVFKVKKHTVDSSNNEQDWNIWLQSMHDKTVTLLIYDYGIGLDSKHDREAFRKDCVRPAETLRAGAIAEVSLREVVGRL</sequence>
<feature type="region of interest" description="Disordered" evidence="1">
    <location>
        <begin position="20"/>
        <end position="41"/>
    </location>
</feature>
<proteinExistence type="predicted"/>
<evidence type="ECO:0000313" key="2">
    <source>
        <dbReference type="EMBL" id="GMF37979.1"/>
    </source>
</evidence>
<organism evidence="2 3">
    <name type="scientific">Phytophthora fragariaefolia</name>
    <dbReference type="NCBI Taxonomy" id="1490495"/>
    <lineage>
        <taxon>Eukaryota</taxon>
        <taxon>Sar</taxon>
        <taxon>Stramenopiles</taxon>
        <taxon>Oomycota</taxon>
        <taxon>Peronosporomycetes</taxon>
        <taxon>Peronosporales</taxon>
        <taxon>Peronosporaceae</taxon>
        <taxon>Phytophthora</taxon>
    </lineage>
</organism>
<keyword evidence="3" id="KW-1185">Reference proteome</keyword>
<evidence type="ECO:0000256" key="1">
    <source>
        <dbReference type="SAM" id="MobiDB-lite"/>
    </source>
</evidence>
<comment type="caution">
    <text evidence="2">The sequence shown here is derived from an EMBL/GenBank/DDBJ whole genome shotgun (WGS) entry which is preliminary data.</text>
</comment>
<dbReference type="EMBL" id="BSXT01001055">
    <property type="protein sequence ID" value="GMF37979.1"/>
    <property type="molecule type" value="Genomic_DNA"/>
</dbReference>
<name>A0A9W6XG75_9STRA</name>
<evidence type="ECO:0000313" key="3">
    <source>
        <dbReference type="Proteomes" id="UP001165121"/>
    </source>
</evidence>
<gene>
    <name evidence="2" type="ORF">Pfra01_001080000</name>
</gene>
<accession>A0A9W6XG75</accession>
<protein>
    <submittedName>
        <fullName evidence="2">Unnamed protein product</fullName>
    </submittedName>
</protein>
<dbReference type="Proteomes" id="UP001165121">
    <property type="component" value="Unassembled WGS sequence"/>
</dbReference>
<dbReference type="AlphaFoldDB" id="A0A9W6XG75"/>
<dbReference type="OrthoDB" id="90821at2759"/>
<reference evidence="2" key="1">
    <citation type="submission" date="2023-04" db="EMBL/GenBank/DDBJ databases">
        <title>Phytophthora fragariaefolia NBRC 109709.</title>
        <authorList>
            <person name="Ichikawa N."/>
            <person name="Sato H."/>
            <person name="Tonouchi N."/>
        </authorList>
    </citation>
    <scope>NUCLEOTIDE SEQUENCE</scope>
    <source>
        <strain evidence="2">NBRC 109709</strain>
    </source>
</reference>